<dbReference type="InterPro" id="IPR005632">
    <property type="entry name" value="Chaperone_Skp"/>
</dbReference>
<dbReference type="Gene3D" id="3.30.910.20">
    <property type="entry name" value="Skp domain"/>
    <property type="match status" value="1"/>
</dbReference>
<dbReference type="Proteomes" id="UP000054262">
    <property type="component" value="Unassembled WGS sequence"/>
</dbReference>
<dbReference type="Pfam" id="PF03938">
    <property type="entry name" value="OmpH"/>
    <property type="match status" value="1"/>
</dbReference>
<dbReference type="SUPFAM" id="SSF111384">
    <property type="entry name" value="OmpH-like"/>
    <property type="match status" value="1"/>
</dbReference>
<dbReference type="PANTHER" id="PTHR35089:SF1">
    <property type="entry name" value="CHAPERONE PROTEIN SKP"/>
    <property type="match status" value="1"/>
</dbReference>
<name>A0P700_9PROT</name>
<dbReference type="PIRSF" id="PIRSF002094">
    <property type="entry name" value="OMP26_Skp"/>
    <property type="match status" value="1"/>
</dbReference>
<evidence type="ECO:0000256" key="3">
    <source>
        <dbReference type="SAM" id="SignalP"/>
    </source>
</evidence>
<evidence type="ECO:0000256" key="1">
    <source>
        <dbReference type="ARBA" id="ARBA00022729"/>
    </source>
</evidence>
<keyword evidence="5" id="KW-1185">Reference proteome</keyword>
<reference evidence="4 5" key="1">
    <citation type="submission" date="2006-11" db="EMBL/GenBank/DDBJ databases">
        <authorList>
            <person name="Giovannoni S."/>
            <person name="Vergin K."/>
            <person name="Ferriera S."/>
            <person name="Johnson J."/>
            <person name="Kravitz S."/>
            <person name="Beeson K."/>
            <person name="Sutton G."/>
            <person name="Rogers Y.-H."/>
            <person name="Friedman R."/>
            <person name="Frazier M."/>
            <person name="Venter J.C."/>
        </authorList>
    </citation>
    <scope>NUCLEOTIDE SEQUENCE [LARGE SCALE GENOMIC DNA]</scope>
    <source>
        <strain evidence="4 5">HTCC2181</strain>
    </source>
</reference>
<evidence type="ECO:0000313" key="5">
    <source>
        <dbReference type="Proteomes" id="UP000054262"/>
    </source>
</evidence>
<dbReference type="GO" id="GO:0051082">
    <property type="term" value="F:unfolded protein binding"/>
    <property type="evidence" value="ECO:0007669"/>
    <property type="project" value="InterPro"/>
</dbReference>
<dbReference type="AlphaFoldDB" id="A0P700"/>
<dbReference type="InterPro" id="IPR024930">
    <property type="entry name" value="Skp_dom_sf"/>
</dbReference>
<keyword evidence="1 3" id="KW-0732">Signal</keyword>
<comment type="caution">
    <text evidence="4">The sequence shown here is derived from an EMBL/GenBank/DDBJ whole genome shotgun (WGS) entry which is preliminary data.</text>
</comment>
<dbReference type="OrthoDB" id="5294628at2"/>
<protein>
    <submittedName>
        <fullName evidence="4">Outer membrane chaperone Skp (OmpH)</fullName>
    </submittedName>
</protein>
<dbReference type="SMART" id="SM00935">
    <property type="entry name" value="OmpH"/>
    <property type="match status" value="1"/>
</dbReference>
<dbReference type="EMBL" id="AAUX01000001">
    <property type="protein sequence ID" value="EAV47310.1"/>
    <property type="molecule type" value="Genomic_DNA"/>
</dbReference>
<feature type="chain" id="PRO_5002628075" evidence="3">
    <location>
        <begin position="22"/>
        <end position="164"/>
    </location>
</feature>
<accession>A0P700</accession>
<gene>
    <name evidence="4" type="ORF">MB2181_04515</name>
</gene>
<sequence length="164" mass="18811">MKNLLLILAAVISGFINPAFSEVKIGFVQVDKILKEAPQTQTSNKKLEKEFKARTESLKKIIQGIQKEEKDFSKNSLTLSDTDKEKITRKLQQDKIDAQRTERELREDIDLRRREEINSLQSQVNQTIEKLAKEKKYDLIVYQGVAYASPAIDITDMVIKSLGK</sequence>
<dbReference type="GO" id="GO:0050821">
    <property type="term" value="P:protein stabilization"/>
    <property type="evidence" value="ECO:0007669"/>
    <property type="project" value="TreeGrafter"/>
</dbReference>
<evidence type="ECO:0000313" key="4">
    <source>
        <dbReference type="EMBL" id="EAV47310.1"/>
    </source>
</evidence>
<dbReference type="PANTHER" id="PTHR35089">
    <property type="entry name" value="CHAPERONE PROTEIN SKP"/>
    <property type="match status" value="1"/>
</dbReference>
<dbReference type="GO" id="GO:0005829">
    <property type="term" value="C:cytosol"/>
    <property type="evidence" value="ECO:0007669"/>
    <property type="project" value="TreeGrafter"/>
</dbReference>
<organism evidence="4 5">
    <name type="scientific">Methylophilales bacterium HTCC2181</name>
    <dbReference type="NCBI Taxonomy" id="383631"/>
    <lineage>
        <taxon>Bacteria</taxon>
        <taxon>Pseudomonadati</taxon>
        <taxon>Pseudomonadota</taxon>
        <taxon>Betaproteobacteria</taxon>
        <taxon>Nitrosomonadales</taxon>
        <taxon>OM43 clade</taxon>
    </lineage>
</organism>
<evidence type="ECO:0000256" key="2">
    <source>
        <dbReference type="PIRNR" id="PIRNR002094"/>
    </source>
</evidence>
<feature type="signal peptide" evidence="3">
    <location>
        <begin position="1"/>
        <end position="21"/>
    </location>
</feature>
<proteinExistence type="inferred from homology"/>
<comment type="similarity">
    <text evidence="2">Belongs to the skp family.</text>
</comment>